<dbReference type="VEuPathDB" id="FungiDB:PC110_g21058"/>
<evidence type="ECO:0000313" key="4">
    <source>
        <dbReference type="Proteomes" id="UP000251314"/>
    </source>
</evidence>
<dbReference type="OrthoDB" id="10320544at2759"/>
<organism evidence="3 4">
    <name type="scientific">Phytophthora cactorum</name>
    <dbReference type="NCBI Taxonomy" id="29920"/>
    <lineage>
        <taxon>Eukaryota</taxon>
        <taxon>Sar</taxon>
        <taxon>Stramenopiles</taxon>
        <taxon>Oomycota</taxon>
        <taxon>Peronosporomycetes</taxon>
        <taxon>Peronosporales</taxon>
        <taxon>Peronosporaceae</taxon>
        <taxon>Phytophthora</taxon>
    </lineage>
</organism>
<dbReference type="AlphaFoldDB" id="A0A329RDT1"/>
<evidence type="ECO:0000313" key="2">
    <source>
        <dbReference type="EMBL" id="KAG2911149.1"/>
    </source>
</evidence>
<gene>
    <name evidence="3" type="ORF">PC110_g21058</name>
    <name evidence="1" type="ORF">PC115_g17498</name>
    <name evidence="2" type="ORF">PC117_g19239</name>
</gene>
<reference evidence="1" key="2">
    <citation type="submission" date="2018-10" db="EMBL/GenBank/DDBJ databases">
        <title>Effector identification in a new, highly contiguous assembly of the strawberry crown rot pathogen Phytophthora cactorum.</title>
        <authorList>
            <person name="Armitage A.D."/>
            <person name="Nellist C.F."/>
            <person name="Bates H."/>
            <person name="Vickerstaff R.J."/>
            <person name="Harrison R.J."/>
        </authorList>
    </citation>
    <scope>NUCLEOTIDE SEQUENCE</scope>
    <source>
        <strain evidence="1">4032</strain>
        <strain evidence="2">4040</strain>
    </source>
</reference>
<comment type="caution">
    <text evidence="3">The sequence shown here is derived from an EMBL/GenBank/DDBJ whole genome shotgun (WGS) entry which is preliminary data.</text>
</comment>
<dbReference type="EMBL" id="MJFZ01001296">
    <property type="protein sequence ID" value="RAW22501.1"/>
    <property type="molecule type" value="Genomic_DNA"/>
</dbReference>
<reference evidence="3 4" key="1">
    <citation type="submission" date="2018-01" db="EMBL/GenBank/DDBJ databases">
        <title>Draft genome of the strawberry crown rot pathogen Phytophthora cactorum.</title>
        <authorList>
            <person name="Armitage A.D."/>
            <person name="Lysoe E."/>
            <person name="Nellist C.F."/>
            <person name="Harrison R.J."/>
            <person name="Brurberg M.B."/>
        </authorList>
    </citation>
    <scope>NUCLEOTIDE SEQUENCE [LARGE SCALE GENOMIC DNA]</scope>
    <source>
        <strain evidence="3 4">10300</strain>
    </source>
</reference>
<evidence type="ECO:0000313" key="3">
    <source>
        <dbReference type="EMBL" id="RAW22501.1"/>
    </source>
</evidence>
<protein>
    <submittedName>
        <fullName evidence="3">Uncharacterized protein</fullName>
    </submittedName>
</protein>
<evidence type="ECO:0000313" key="1">
    <source>
        <dbReference type="EMBL" id="KAG2896522.1"/>
    </source>
</evidence>
<dbReference type="Proteomes" id="UP000774804">
    <property type="component" value="Unassembled WGS sequence"/>
</dbReference>
<dbReference type="Proteomes" id="UP000251314">
    <property type="component" value="Unassembled WGS sequence"/>
</dbReference>
<proteinExistence type="predicted"/>
<dbReference type="EMBL" id="RCMI01000834">
    <property type="protein sequence ID" value="KAG2896522.1"/>
    <property type="molecule type" value="Genomic_DNA"/>
</dbReference>
<dbReference type="EMBL" id="RCMK01000824">
    <property type="protein sequence ID" value="KAG2911149.1"/>
    <property type="molecule type" value="Genomic_DNA"/>
</dbReference>
<accession>A0A329RDT1</accession>
<name>A0A329RDT1_9STRA</name>
<keyword evidence="4" id="KW-1185">Reference proteome</keyword>
<dbReference type="Proteomes" id="UP000736787">
    <property type="component" value="Unassembled WGS sequence"/>
</dbReference>
<sequence>MSLGDKKKKGKDFLATEIDRMLCLVEDRLHFGSELWVGIASAYNDQLRSGWPARDGDSL</sequence>